<evidence type="ECO:0000256" key="13">
    <source>
        <dbReference type="SAM" id="MobiDB-lite"/>
    </source>
</evidence>
<comment type="similarity">
    <text evidence="3">Belongs to the DEAD box helicase family. DEAH subfamily. DDX11/CHL1 sub-subfamily.</text>
</comment>
<proteinExistence type="inferred from homology"/>
<dbReference type="Pfam" id="PF06733">
    <property type="entry name" value="DEAD_2"/>
    <property type="match status" value="1"/>
</dbReference>
<evidence type="ECO:0000256" key="8">
    <source>
        <dbReference type="ARBA" id="ARBA00022840"/>
    </source>
</evidence>
<protein>
    <submittedName>
        <fullName evidence="16">Helicase ATP-binding domain-containing protein</fullName>
    </submittedName>
</protein>
<evidence type="ECO:0000256" key="7">
    <source>
        <dbReference type="ARBA" id="ARBA00022806"/>
    </source>
</evidence>
<sequence>MNKNDPNRKPFGFPYDPYPIQSQLMNAIYNSAEQGSIAIFESPTGTGKSLSTICASLTWLEENEKRHLEDVEKRIRELCLNLQEDGYDTDWINVHKQKMDIEQELDELREEKAKQQRIQQRLTQIRQDQKEFRESGIKKNRKIRRGKRSRSVENDLENAPPPPSSDIITLEDDSDNKNDFNKRRDRDLLLSDSEEEGDEKKASNNSINGDPPESEPVLRCNKLIYASRTHSQLEQFVKELQKTNFKPRVLTLGSRQMLCVNEEVRELGEGKLINDKCNELLSSSGKNTEEGKRPKLECEVPKSGCGCSYAKGDAIEELSDAILAVDEDEKFVGQARGISQLVKLGRQRHGCPYYASKTALGLSQLILVPYNILLHKRTRQAWNLDLSGNVIIVDEAHNLLQTLASIHTVELSNNQLDVCCQCLSDYMEHFQDRLSFRNLRNVKQLHCLAYSMYQFLGSISREKGSSTDGTVINMAHFFAQLGDAINIDLCRLLSYLENSQLCRKLRNFRLRYRPQVTIYNPNLAPVNITPLYQLRDFIEALTSRSEDARIVIDRTNIRDPRLRFILLNPAEKLRDIVNECRSLILLGGTMRPVDQLMDAFKRVCKIPQQRIKVFSCGHVIGPKQLLAISIGKGPDDKPLSLNFANRDSESVLRSLAQSFINLIRQIPNGVVAFFPSYAFLGTFIRSIRSSGHFAQLERRKEIFIETRAGKEETSIWPTFCRAAVTQRGALLMAVVGGKLSEGINFSDELGRCVLMVGVPYPNRQSAELQERMKFVEQTNGPGAGNRFYEQLCLQSLNQAIGRVIRHKNDYAVILLLDSRFTQQFLGNGLPNWIKQRLINSSNFSEALGALIKFFRLHKTEKEEKIQQQQITIKLVNEKENSNDDIIAL</sequence>
<keyword evidence="4" id="KW-0479">Metal-binding</keyword>
<evidence type="ECO:0000256" key="1">
    <source>
        <dbReference type="ARBA" id="ARBA00001966"/>
    </source>
</evidence>
<dbReference type="SUPFAM" id="SSF52540">
    <property type="entry name" value="P-loop containing nucleoside triphosphate hydrolases"/>
    <property type="match status" value="1"/>
</dbReference>
<dbReference type="InterPro" id="IPR010614">
    <property type="entry name" value="RAD3-like_helicase_DEAD"/>
</dbReference>
<dbReference type="PANTHER" id="PTHR11472">
    <property type="entry name" value="DNA REPAIR DEAD HELICASE RAD3/XP-D SUBFAMILY MEMBER"/>
    <property type="match status" value="1"/>
</dbReference>
<dbReference type="AlphaFoldDB" id="A0A914LZ86"/>
<evidence type="ECO:0000259" key="14">
    <source>
        <dbReference type="PROSITE" id="PS51193"/>
    </source>
</evidence>
<dbReference type="GO" id="GO:0003678">
    <property type="term" value="F:DNA helicase activity"/>
    <property type="evidence" value="ECO:0007669"/>
    <property type="project" value="InterPro"/>
</dbReference>
<keyword evidence="10" id="KW-0411">Iron-sulfur</keyword>
<evidence type="ECO:0000256" key="5">
    <source>
        <dbReference type="ARBA" id="ARBA00022741"/>
    </source>
</evidence>
<feature type="compositionally biased region" description="Basic and acidic residues" evidence="13">
    <location>
        <begin position="127"/>
        <end position="137"/>
    </location>
</feature>
<evidence type="ECO:0000256" key="4">
    <source>
        <dbReference type="ARBA" id="ARBA00022723"/>
    </source>
</evidence>
<dbReference type="SMART" id="SM00488">
    <property type="entry name" value="DEXDc2"/>
    <property type="match status" value="1"/>
</dbReference>
<name>A0A914LZ86_MELIC</name>
<dbReference type="PANTHER" id="PTHR11472:SF41">
    <property type="entry name" value="ATP-DEPENDENT DNA HELICASE DDX11-RELATED"/>
    <property type="match status" value="1"/>
</dbReference>
<evidence type="ECO:0000256" key="3">
    <source>
        <dbReference type="ARBA" id="ARBA00008435"/>
    </source>
</evidence>
<keyword evidence="11" id="KW-0413">Isomerase</keyword>
<dbReference type="InterPro" id="IPR006554">
    <property type="entry name" value="Helicase-like_DEXD_c2"/>
</dbReference>
<feature type="compositionally biased region" description="Basic and acidic residues" evidence="13">
    <location>
        <begin position="175"/>
        <end position="189"/>
    </location>
</feature>
<dbReference type="CDD" id="cd18788">
    <property type="entry name" value="SF2_C_XPD"/>
    <property type="match status" value="1"/>
</dbReference>
<dbReference type="GO" id="GO:0005634">
    <property type="term" value="C:nucleus"/>
    <property type="evidence" value="ECO:0007669"/>
    <property type="project" value="UniProtKB-SubCell"/>
</dbReference>
<dbReference type="GO" id="GO:0051536">
    <property type="term" value="F:iron-sulfur cluster binding"/>
    <property type="evidence" value="ECO:0007669"/>
    <property type="project" value="UniProtKB-KW"/>
</dbReference>
<dbReference type="InterPro" id="IPR006555">
    <property type="entry name" value="ATP-dep_Helicase_C"/>
</dbReference>
<feature type="domain" description="Helicase ATP-binding" evidence="14">
    <location>
        <begin position="7"/>
        <end position="446"/>
    </location>
</feature>
<dbReference type="PROSITE" id="PS51193">
    <property type="entry name" value="HELICASE_ATP_BIND_2"/>
    <property type="match status" value="1"/>
</dbReference>
<accession>A0A914LZ86</accession>
<dbReference type="GO" id="GO:0046872">
    <property type="term" value="F:metal ion binding"/>
    <property type="evidence" value="ECO:0007669"/>
    <property type="project" value="UniProtKB-KW"/>
</dbReference>
<dbReference type="SMART" id="SM00491">
    <property type="entry name" value="HELICc2"/>
    <property type="match status" value="1"/>
</dbReference>
<dbReference type="GO" id="GO:0005524">
    <property type="term" value="F:ATP binding"/>
    <property type="evidence" value="ECO:0007669"/>
    <property type="project" value="UniProtKB-KW"/>
</dbReference>
<feature type="compositionally biased region" description="Basic residues" evidence="13">
    <location>
        <begin position="138"/>
        <end position="149"/>
    </location>
</feature>
<evidence type="ECO:0000256" key="2">
    <source>
        <dbReference type="ARBA" id="ARBA00004123"/>
    </source>
</evidence>
<evidence type="ECO:0000256" key="6">
    <source>
        <dbReference type="ARBA" id="ARBA00022801"/>
    </source>
</evidence>
<keyword evidence="15" id="KW-1185">Reference proteome</keyword>
<evidence type="ECO:0000256" key="10">
    <source>
        <dbReference type="ARBA" id="ARBA00023014"/>
    </source>
</evidence>
<keyword evidence="7" id="KW-0347">Helicase</keyword>
<dbReference type="GO" id="GO:0016818">
    <property type="term" value="F:hydrolase activity, acting on acid anhydrides, in phosphorus-containing anhydrides"/>
    <property type="evidence" value="ECO:0007669"/>
    <property type="project" value="InterPro"/>
</dbReference>
<organism evidence="15 16">
    <name type="scientific">Meloidogyne incognita</name>
    <name type="common">Southern root-knot nematode worm</name>
    <name type="synonym">Oxyuris incognita</name>
    <dbReference type="NCBI Taxonomy" id="6306"/>
    <lineage>
        <taxon>Eukaryota</taxon>
        <taxon>Metazoa</taxon>
        <taxon>Ecdysozoa</taxon>
        <taxon>Nematoda</taxon>
        <taxon>Chromadorea</taxon>
        <taxon>Rhabditida</taxon>
        <taxon>Tylenchina</taxon>
        <taxon>Tylenchomorpha</taxon>
        <taxon>Tylenchoidea</taxon>
        <taxon>Meloidogynidae</taxon>
        <taxon>Meloidogyninae</taxon>
        <taxon>Meloidogyne</taxon>
        <taxon>Meloidogyne incognita group</taxon>
    </lineage>
</organism>
<keyword evidence="12" id="KW-0539">Nucleus</keyword>
<dbReference type="GO" id="GO:0006139">
    <property type="term" value="P:nucleobase-containing compound metabolic process"/>
    <property type="evidence" value="ECO:0007669"/>
    <property type="project" value="InterPro"/>
</dbReference>
<evidence type="ECO:0000256" key="12">
    <source>
        <dbReference type="ARBA" id="ARBA00023242"/>
    </source>
</evidence>
<dbReference type="GO" id="GO:0034085">
    <property type="term" value="P:establishment of sister chromatid cohesion"/>
    <property type="evidence" value="ECO:0007669"/>
    <property type="project" value="TreeGrafter"/>
</dbReference>
<dbReference type="NCBIfam" id="TIGR00604">
    <property type="entry name" value="rad3"/>
    <property type="match status" value="1"/>
</dbReference>
<evidence type="ECO:0000256" key="11">
    <source>
        <dbReference type="ARBA" id="ARBA00023235"/>
    </source>
</evidence>
<dbReference type="InterPro" id="IPR045028">
    <property type="entry name" value="DinG/Rad3-like"/>
</dbReference>
<dbReference type="Pfam" id="PF13307">
    <property type="entry name" value="Helicase_C_2"/>
    <property type="match status" value="1"/>
</dbReference>
<dbReference type="Gene3D" id="3.40.50.300">
    <property type="entry name" value="P-loop containing nucleotide triphosphate hydrolases"/>
    <property type="match status" value="3"/>
</dbReference>
<dbReference type="InterPro" id="IPR014013">
    <property type="entry name" value="Helic_SF1/SF2_ATP-bd_DinG/Rad3"/>
</dbReference>
<dbReference type="WBParaSite" id="Minc3s00953g19238">
    <property type="protein sequence ID" value="Minc3s00953g19238"/>
    <property type="gene ID" value="Minc3s00953g19238"/>
</dbReference>
<keyword evidence="9" id="KW-0408">Iron</keyword>
<comment type="subcellular location">
    <subcellularLocation>
        <location evidence="2">Nucleus</location>
    </subcellularLocation>
</comment>
<evidence type="ECO:0000256" key="9">
    <source>
        <dbReference type="ARBA" id="ARBA00023004"/>
    </source>
</evidence>
<keyword evidence="8" id="KW-0067">ATP-binding</keyword>
<dbReference type="InterPro" id="IPR013020">
    <property type="entry name" value="Rad3/Chl1-like"/>
</dbReference>
<comment type="cofactor">
    <cofactor evidence="1">
        <name>[4Fe-4S] cluster</name>
        <dbReference type="ChEBI" id="CHEBI:49883"/>
    </cofactor>
</comment>
<keyword evidence="6" id="KW-0378">Hydrolase</keyword>
<dbReference type="Proteomes" id="UP000887563">
    <property type="component" value="Unplaced"/>
</dbReference>
<evidence type="ECO:0000313" key="16">
    <source>
        <dbReference type="WBParaSite" id="Minc3s00953g19238"/>
    </source>
</evidence>
<dbReference type="InterPro" id="IPR027417">
    <property type="entry name" value="P-loop_NTPase"/>
</dbReference>
<evidence type="ECO:0000313" key="15">
    <source>
        <dbReference type="Proteomes" id="UP000887563"/>
    </source>
</evidence>
<keyword evidence="5" id="KW-0547">Nucleotide-binding</keyword>
<feature type="region of interest" description="Disordered" evidence="13">
    <location>
        <begin position="119"/>
        <end position="215"/>
    </location>
</feature>
<dbReference type="GO" id="GO:0003677">
    <property type="term" value="F:DNA binding"/>
    <property type="evidence" value="ECO:0007669"/>
    <property type="project" value="InterPro"/>
</dbReference>
<reference evidence="16" key="1">
    <citation type="submission" date="2022-11" db="UniProtKB">
        <authorList>
            <consortium name="WormBaseParasite"/>
        </authorList>
    </citation>
    <scope>IDENTIFICATION</scope>
</reference>